<comment type="caution">
    <text evidence="11">Lacks conserved residue(s) required for the propagation of feature annotation.</text>
</comment>
<keyword evidence="5 11" id="KW-0479">Metal-binding</keyword>
<comment type="function">
    <text evidence="11">Involved in the biosynthesis of isoprenoids. Catalyzes the 1,3-allylic rearrangement of the homoallylic substrate isopentenyl (IPP) to its allylic isomer, dimethylallyl diphosphate (DMAPP).</text>
</comment>
<evidence type="ECO:0000256" key="11">
    <source>
        <dbReference type="HAMAP-Rule" id="MF_00354"/>
    </source>
</evidence>
<comment type="subcellular location">
    <subcellularLocation>
        <location evidence="11">Cytoplasm</location>
    </subcellularLocation>
</comment>
<proteinExistence type="inferred from homology"/>
<dbReference type="GO" id="GO:0005737">
    <property type="term" value="C:cytoplasm"/>
    <property type="evidence" value="ECO:0007669"/>
    <property type="project" value="UniProtKB-SubCell"/>
</dbReference>
<name>A0A430B5W4_9ENTE</name>
<comment type="caution">
    <text evidence="13">The sequence shown here is derived from an EMBL/GenBank/DDBJ whole genome shotgun (WGS) entry which is preliminary data.</text>
</comment>
<comment type="catalytic activity">
    <reaction evidence="11">
        <text>isopentenyl diphosphate = dimethylallyl diphosphate</text>
        <dbReference type="Rhea" id="RHEA:23284"/>
        <dbReference type="ChEBI" id="CHEBI:57623"/>
        <dbReference type="ChEBI" id="CHEBI:128769"/>
        <dbReference type="EC" id="5.3.3.2"/>
    </reaction>
</comment>
<dbReference type="CDD" id="cd02811">
    <property type="entry name" value="IDI-2_FMN"/>
    <property type="match status" value="1"/>
</dbReference>
<dbReference type="NCBIfam" id="TIGR02151">
    <property type="entry name" value="IPP_isom_2"/>
    <property type="match status" value="1"/>
</dbReference>
<dbReference type="OrthoDB" id="9795032at2"/>
<dbReference type="GO" id="GO:0016491">
    <property type="term" value="F:oxidoreductase activity"/>
    <property type="evidence" value="ECO:0007669"/>
    <property type="project" value="InterPro"/>
</dbReference>
<organism evidence="13 14">
    <name type="scientific">Vagococcus elongatus</name>
    <dbReference type="NCBI Taxonomy" id="180344"/>
    <lineage>
        <taxon>Bacteria</taxon>
        <taxon>Bacillati</taxon>
        <taxon>Bacillota</taxon>
        <taxon>Bacilli</taxon>
        <taxon>Lactobacillales</taxon>
        <taxon>Enterococcaceae</taxon>
        <taxon>Vagococcus</taxon>
    </lineage>
</organism>
<dbReference type="AlphaFoldDB" id="A0A430B5W4"/>
<comment type="cofactor">
    <cofactor evidence="11">
        <name>NADPH</name>
        <dbReference type="ChEBI" id="CHEBI:57783"/>
    </cofactor>
</comment>
<feature type="binding site" evidence="11">
    <location>
        <position position="153"/>
    </location>
    <ligand>
        <name>substrate</name>
    </ligand>
</feature>
<dbReference type="InterPro" id="IPR000262">
    <property type="entry name" value="FMN-dep_DH"/>
</dbReference>
<feature type="binding site" evidence="11">
    <location>
        <begin position="7"/>
        <end position="8"/>
    </location>
    <ligand>
        <name>substrate</name>
    </ligand>
</feature>
<evidence type="ECO:0000256" key="6">
    <source>
        <dbReference type="ARBA" id="ARBA00022842"/>
    </source>
</evidence>
<dbReference type="HAMAP" id="MF_00354">
    <property type="entry name" value="Idi_2"/>
    <property type="match status" value="1"/>
</dbReference>
<dbReference type="GO" id="GO:0070402">
    <property type="term" value="F:NADPH binding"/>
    <property type="evidence" value="ECO:0007669"/>
    <property type="project" value="UniProtKB-UniRule"/>
</dbReference>
<feature type="binding site" evidence="11">
    <location>
        <begin position="282"/>
        <end position="283"/>
    </location>
    <ligand>
        <name>FMN</name>
        <dbReference type="ChEBI" id="CHEBI:58210"/>
    </ligand>
</feature>
<feature type="domain" description="FMN-dependent dehydrogenase" evidence="12">
    <location>
        <begin position="169"/>
        <end position="327"/>
    </location>
</feature>
<dbReference type="Gene3D" id="3.20.20.70">
    <property type="entry name" value="Aldolase class I"/>
    <property type="match status" value="1"/>
</dbReference>
<evidence type="ECO:0000256" key="2">
    <source>
        <dbReference type="ARBA" id="ARBA00022490"/>
    </source>
</evidence>
<feature type="binding site" evidence="11">
    <location>
        <position position="215"/>
    </location>
    <ligand>
        <name>FMN</name>
        <dbReference type="ChEBI" id="CHEBI:58210"/>
    </ligand>
</feature>
<dbReference type="EMBL" id="NGKA01000001">
    <property type="protein sequence ID" value="RSU15701.1"/>
    <property type="molecule type" value="Genomic_DNA"/>
</dbReference>
<feature type="binding site" evidence="11">
    <location>
        <begin position="261"/>
        <end position="263"/>
    </location>
    <ligand>
        <name>FMN</name>
        <dbReference type="ChEBI" id="CHEBI:58210"/>
    </ligand>
</feature>
<feature type="binding site" evidence="11">
    <location>
        <position position="123"/>
    </location>
    <ligand>
        <name>FMN</name>
        <dbReference type="ChEBI" id="CHEBI:58210"/>
    </ligand>
</feature>
<accession>A0A430B5W4</accession>
<dbReference type="PANTHER" id="PTHR43665">
    <property type="entry name" value="ISOPENTENYL-DIPHOSPHATE DELTA-ISOMERASE"/>
    <property type="match status" value="1"/>
</dbReference>
<evidence type="ECO:0000256" key="9">
    <source>
        <dbReference type="ARBA" id="ARBA00023235"/>
    </source>
</evidence>
<reference evidence="13 14" key="1">
    <citation type="submission" date="2017-05" db="EMBL/GenBank/DDBJ databases">
        <title>Vagococcus spp. assemblies.</title>
        <authorList>
            <person name="Gulvik C.A."/>
        </authorList>
    </citation>
    <scope>NUCLEOTIDE SEQUENCE [LARGE SCALE GENOMIC DNA]</scope>
    <source>
        <strain evidence="13 14">CCUG 51432</strain>
    </source>
</reference>
<evidence type="ECO:0000256" key="8">
    <source>
        <dbReference type="ARBA" id="ARBA00023229"/>
    </source>
</evidence>
<evidence type="ECO:0000256" key="3">
    <source>
        <dbReference type="ARBA" id="ARBA00022630"/>
    </source>
</evidence>
<keyword evidence="14" id="KW-1185">Reference proteome</keyword>
<evidence type="ECO:0000256" key="4">
    <source>
        <dbReference type="ARBA" id="ARBA00022643"/>
    </source>
</evidence>
<dbReference type="GO" id="GO:0010181">
    <property type="term" value="F:FMN binding"/>
    <property type="evidence" value="ECO:0007669"/>
    <property type="project" value="UniProtKB-UniRule"/>
</dbReference>
<gene>
    <name evidence="11" type="primary">fni</name>
    <name evidence="13" type="ORF">CBF29_01105</name>
</gene>
<dbReference type="PANTHER" id="PTHR43665:SF1">
    <property type="entry name" value="ISOPENTENYL-DIPHOSPHATE DELTA-ISOMERASE"/>
    <property type="match status" value="1"/>
</dbReference>
<dbReference type="Proteomes" id="UP000287605">
    <property type="component" value="Unassembled WGS sequence"/>
</dbReference>
<dbReference type="PIRSF" id="PIRSF003314">
    <property type="entry name" value="IPP_isomerase"/>
    <property type="match status" value="1"/>
</dbReference>
<comment type="cofactor">
    <cofactor evidence="1 11">
        <name>FMN</name>
        <dbReference type="ChEBI" id="CHEBI:58210"/>
    </cofactor>
</comment>
<evidence type="ECO:0000313" key="14">
    <source>
        <dbReference type="Proteomes" id="UP000287605"/>
    </source>
</evidence>
<keyword evidence="3 11" id="KW-0285">Flavoprotein</keyword>
<keyword evidence="8 11" id="KW-0414">Isoprene biosynthesis</keyword>
<feature type="binding site" evidence="11">
    <location>
        <position position="185"/>
    </location>
    <ligand>
        <name>FMN</name>
        <dbReference type="ChEBI" id="CHEBI:58210"/>
    </ligand>
</feature>
<evidence type="ECO:0000313" key="13">
    <source>
        <dbReference type="EMBL" id="RSU15701.1"/>
    </source>
</evidence>
<keyword evidence="2 11" id="KW-0963">Cytoplasm</keyword>
<keyword evidence="9 11" id="KW-0413">Isomerase</keyword>
<evidence type="ECO:0000256" key="10">
    <source>
        <dbReference type="ARBA" id="ARBA00025810"/>
    </source>
</evidence>
<protein>
    <recommendedName>
        <fullName evidence="11">Isopentenyl-diphosphate delta-isomerase</fullName>
        <shortName evidence="11">IPP isomerase</shortName>
        <ecNumber evidence="11">5.3.3.2</ecNumber>
    </recommendedName>
    <alternativeName>
        <fullName evidence="11">Isopentenyl diphosphate:dimethylallyl diphosphate isomerase</fullName>
    </alternativeName>
    <alternativeName>
        <fullName evidence="11">Isopentenyl pyrophosphate isomerase</fullName>
    </alternativeName>
    <alternativeName>
        <fullName evidence="11">Type 2 isopentenyl diphosphate isomerase</fullName>
        <shortName evidence="11">IDI-2</shortName>
    </alternativeName>
</protein>
<dbReference type="GO" id="GO:0000287">
    <property type="term" value="F:magnesium ion binding"/>
    <property type="evidence" value="ECO:0007669"/>
    <property type="project" value="UniProtKB-UniRule"/>
</dbReference>
<dbReference type="GO" id="GO:0004452">
    <property type="term" value="F:isopentenyl-diphosphate delta-isomerase activity"/>
    <property type="evidence" value="ECO:0007669"/>
    <property type="project" value="UniProtKB-UniRule"/>
</dbReference>
<feature type="binding site" evidence="11">
    <location>
        <position position="210"/>
    </location>
    <ligand>
        <name>FMN</name>
        <dbReference type="ChEBI" id="CHEBI:58210"/>
    </ligand>
</feature>
<dbReference type="Pfam" id="PF01070">
    <property type="entry name" value="FMN_dh"/>
    <property type="match status" value="1"/>
</dbReference>
<dbReference type="GO" id="GO:0008299">
    <property type="term" value="P:isoprenoid biosynthetic process"/>
    <property type="evidence" value="ECO:0007669"/>
    <property type="project" value="UniProtKB-UniRule"/>
</dbReference>
<feature type="binding site" evidence="11">
    <location>
        <position position="154"/>
    </location>
    <ligand>
        <name>Mg(2+)</name>
        <dbReference type="ChEBI" id="CHEBI:18420"/>
    </ligand>
</feature>
<dbReference type="InterPro" id="IPR013785">
    <property type="entry name" value="Aldolase_TIM"/>
</dbReference>
<dbReference type="SUPFAM" id="SSF51395">
    <property type="entry name" value="FMN-linked oxidoreductases"/>
    <property type="match status" value="1"/>
</dbReference>
<evidence type="ECO:0000259" key="12">
    <source>
        <dbReference type="Pfam" id="PF01070"/>
    </source>
</evidence>
<comment type="subunit">
    <text evidence="10 11">Homooctamer. Dimer of tetramers.</text>
</comment>
<evidence type="ECO:0000256" key="5">
    <source>
        <dbReference type="ARBA" id="ARBA00022723"/>
    </source>
</evidence>
<evidence type="ECO:0000256" key="7">
    <source>
        <dbReference type="ARBA" id="ARBA00022857"/>
    </source>
</evidence>
<dbReference type="EC" id="5.3.3.2" evidence="11"/>
<comment type="cofactor">
    <cofactor evidence="11">
        <name>Mg(2+)</name>
        <dbReference type="ChEBI" id="CHEBI:18420"/>
    </cofactor>
</comment>
<dbReference type="InterPro" id="IPR011179">
    <property type="entry name" value="IPdP_isomerase"/>
</dbReference>
<dbReference type="RefSeq" id="WP_126806378.1">
    <property type="nucleotide sequence ID" value="NZ_NGKA01000001.1"/>
</dbReference>
<keyword evidence="6 11" id="KW-0460">Magnesium</keyword>
<comment type="similarity">
    <text evidence="11">Belongs to the IPP isomerase type 2 family.</text>
</comment>
<keyword evidence="7 11" id="KW-0521">NADP</keyword>
<feature type="binding site" evidence="11">
    <location>
        <begin position="64"/>
        <end position="66"/>
    </location>
    <ligand>
        <name>FMN</name>
        <dbReference type="ChEBI" id="CHEBI:58210"/>
    </ligand>
</feature>
<sequence>MSIHKNRKDEHVALAEQFYQSTVSGDFDSIRFIHHSFPETDFEDVKMNTSFAGLEFPFPFFINGMTGGSKKTQQINLDLATVARETGLAMASGSVSAGIKHPETSESYSIIRKTNPQGKIFANMGPEHPLENYLKAVDLLQADALQIHVNVPQELLMPEGERKFSHWLANIQQTVEKVGVPVIVKEVGFGMSRETIRQLVQAGVHTIDVSGRGGTNFIQIENSRRKKKDFSFAENWGQSTPIALLEANSQPEPLEILASGGIRTPFDIVKSLALGARAVGLSGQFLHLVVNEGVEKTIEEVTRWKENIRTMMTLLGAAEIAELQQTDIILYEPLKTWCEARHINWRTYANRSNI</sequence>
<feature type="binding site" evidence="11">
    <location>
        <position position="94"/>
    </location>
    <ligand>
        <name>FMN</name>
        <dbReference type="ChEBI" id="CHEBI:58210"/>
    </ligand>
</feature>
<keyword evidence="4 11" id="KW-0288">FMN</keyword>
<evidence type="ECO:0000256" key="1">
    <source>
        <dbReference type="ARBA" id="ARBA00001917"/>
    </source>
</evidence>